<organism evidence="2 3">
    <name type="scientific">Nonomuraea africana</name>
    <dbReference type="NCBI Taxonomy" id="46171"/>
    <lineage>
        <taxon>Bacteria</taxon>
        <taxon>Bacillati</taxon>
        <taxon>Actinomycetota</taxon>
        <taxon>Actinomycetes</taxon>
        <taxon>Streptosporangiales</taxon>
        <taxon>Streptosporangiaceae</taxon>
        <taxon>Nonomuraea</taxon>
    </lineage>
</organism>
<keyword evidence="3" id="KW-1185">Reference proteome</keyword>
<dbReference type="SUPFAM" id="SSF51735">
    <property type="entry name" value="NAD(P)-binding Rossmann-fold domains"/>
    <property type="match status" value="1"/>
</dbReference>
<reference evidence="2 3" key="1">
    <citation type="submission" date="2020-10" db="EMBL/GenBank/DDBJ databases">
        <title>Sequencing the genomes of 1000 actinobacteria strains.</title>
        <authorList>
            <person name="Klenk H.-P."/>
        </authorList>
    </citation>
    <scope>NUCLEOTIDE SEQUENCE [LARGE SCALE GENOMIC DNA]</scope>
    <source>
        <strain evidence="2 3">DSM 43748</strain>
    </source>
</reference>
<accession>A0ABR9KRL5</accession>
<name>A0ABR9KRL5_9ACTN</name>
<evidence type="ECO:0000313" key="2">
    <source>
        <dbReference type="EMBL" id="MBE1564664.1"/>
    </source>
</evidence>
<dbReference type="Pfam" id="PF13602">
    <property type="entry name" value="ADH_zinc_N_2"/>
    <property type="match status" value="1"/>
</dbReference>
<dbReference type="InterPro" id="IPR036291">
    <property type="entry name" value="NAD(P)-bd_dom_sf"/>
</dbReference>
<dbReference type="Proteomes" id="UP000661607">
    <property type="component" value="Unassembled WGS sequence"/>
</dbReference>
<dbReference type="InterPro" id="IPR011032">
    <property type="entry name" value="GroES-like_sf"/>
</dbReference>
<dbReference type="PANTHER" id="PTHR44013:SF1">
    <property type="entry name" value="ZINC-TYPE ALCOHOL DEHYDROGENASE-LIKE PROTEIN C16A3.02C"/>
    <property type="match status" value="1"/>
</dbReference>
<comment type="caution">
    <text evidence="2">The sequence shown here is derived from an EMBL/GenBank/DDBJ whole genome shotgun (WGS) entry which is preliminary data.</text>
</comment>
<dbReference type="RefSeq" id="WP_192778996.1">
    <property type="nucleotide sequence ID" value="NZ_BAAASY010000009.1"/>
</dbReference>
<dbReference type="Gene3D" id="3.90.180.10">
    <property type="entry name" value="Medium-chain alcohol dehydrogenases, catalytic domain"/>
    <property type="match status" value="1"/>
</dbReference>
<dbReference type="PANTHER" id="PTHR44013">
    <property type="entry name" value="ZINC-TYPE ALCOHOL DEHYDROGENASE-LIKE PROTEIN C16A3.02C"/>
    <property type="match status" value="1"/>
</dbReference>
<evidence type="ECO:0000259" key="1">
    <source>
        <dbReference type="SMART" id="SM00829"/>
    </source>
</evidence>
<dbReference type="SMART" id="SM00829">
    <property type="entry name" value="PKS_ER"/>
    <property type="match status" value="1"/>
</dbReference>
<feature type="domain" description="Enoyl reductase (ER)" evidence="1">
    <location>
        <begin position="10"/>
        <end position="320"/>
    </location>
</feature>
<protein>
    <submittedName>
        <fullName evidence="2">NADPH:quinone reductase-like Zn-dependent oxidoreductase</fullName>
    </submittedName>
</protein>
<dbReference type="InterPro" id="IPR020843">
    <property type="entry name" value="ER"/>
</dbReference>
<dbReference type="InterPro" id="IPR002364">
    <property type="entry name" value="Quin_OxRdtase/zeta-crystal_CS"/>
</dbReference>
<dbReference type="Gene3D" id="3.40.50.720">
    <property type="entry name" value="NAD(P)-binding Rossmann-like Domain"/>
    <property type="match status" value="1"/>
</dbReference>
<dbReference type="SUPFAM" id="SSF50129">
    <property type="entry name" value="GroES-like"/>
    <property type="match status" value="1"/>
</dbReference>
<dbReference type="Pfam" id="PF08240">
    <property type="entry name" value="ADH_N"/>
    <property type="match status" value="1"/>
</dbReference>
<dbReference type="PROSITE" id="PS01162">
    <property type="entry name" value="QOR_ZETA_CRYSTAL"/>
    <property type="match status" value="1"/>
</dbReference>
<dbReference type="InterPro" id="IPR052733">
    <property type="entry name" value="Chloroplast_QOR"/>
</dbReference>
<gene>
    <name evidence="2" type="ORF">H4W81_007443</name>
</gene>
<proteinExistence type="predicted"/>
<sequence length="322" mass="34570">MKAIVQHRYGSPDVLEFTDVDLPAVKDDEVLVRVRAAAVNHADWVMTRGMPYAARLAFGLRRPTTTVRGRDVAGQVEAVGAKVTRFRPGDEVYAETDAGSFAEYTRVPEGLLALKPANLTFEQAAAVPVAAIAALQALRDRGKVRPGQRVLINGASGGVGTFAVQLAKALGAEVTGVCSTRNLDLVRSIGADHVVDYSREDFTTGGRRYDLIVDLAGNRPLSACRRALTPTGTLVLSSGGGGRWFGPLRRIVSALAVSPFVRQSLRPHTATRSKDDLAVLTELIEAGKVTPAIDRTYPLSEAAEALRYFVEEHARAKIVITV</sequence>
<dbReference type="InterPro" id="IPR013154">
    <property type="entry name" value="ADH-like_N"/>
</dbReference>
<dbReference type="CDD" id="cd08267">
    <property type="entry name" value="MDR1"/>
    <property type="match status" value="1"/>
</dbReference>
<dbReference type="EMBL" id="JADBEF010000001">
    <property type="protein sequence ID" value="MBE1564664.1"/>
    <property type="molecule type" value="Genomic_DNA"/>
</dbReference>
<evidence type="ECO:0000313" key="3">
    <source>
        <dbReference type="Proteomes" id="UP000661607"/>
    </source>
</evidence>